<proteinExistence type="predicted"/>
<dbReference type="Pfam" id="PF01943">
    <property type="entry name" value="Polysacc_synt"/>
    <property type="match status" value="1"/>
</dbReference>
<feature type="transmembrane region" description="Helical" evidence="6">
    <location>
        <begin position="378"/>
        <end position="399"/>
    </location>
</feature>
<keyword evidence="2" id="KW-1003">Cell membrane</keyword>
<feature type="transmembrane region" description="Helical" evidence="6">
    <location>
        <begin position="438"/>
        <end position="459"/>
    </location>
</feature>
<evidence type="ECO:0000256" key="2">
    <source>
        <dbReference type="ARBA" id="ARBA00022475"/>
    </source>
</evidence>
<feature type="transmembrane region" description="Helical" evidence="6">
    <location>
        <begin position="141"/>
        <end position="163"/>
    </location>
</feature>
<dbReference type="PANTHER" id="PTHR30250">
    <property type="entry name" value="PST FAMILY PREDICTED COLANIC ACID TRANSPORTER"/>
    <property type="match status" value="1"/>
</dbReference>
<dbReference type="PANTHER" id="PTHR30250:SF11">
    <property type="entry name" value="O-ANTIGEN TRANSPORTER-RELATED"/>
    <property type="match status" value="1"/>
</dbReference>
<feature type="transmembrane region" description="Helical" evidence="6">
    <location>
        <begin position="169"/>
        <end position="189"/>
    </location>
</feature>
<keyword evidence="3 6" id="KW-0812">Transmembrane</keyword>
<feature type="transmembrane region" description="Helical" evidence="6">
    <location>
        <begin position="355"/>
        <end position="372"/>
    </location>
</feature>
<comment type="caution">
    <text evidence="7">The sequence shown here is derived from an EMBL/GenBank/DDBJ whole genome shotgun (WGS) entry which is preliminary data.</text>
</comment>
<keyword evidence="4 6" id="KW-1133">Transmembrane helix</keyword>
<dbReference type="EMBL" id="CBDY010000342">
    <property type="protein sequence ID" value="CDB63854.1"/>
    <property type="molecule type" value="Genomic_DNA"/>
</dbReference>
<dbReference type="RefSeq" id="WP_022203159.1">
    <property type="nucleotide sequence ID" value="NZ_FR886101.1"/>
</dbReference>
<evidence type="ECO:0000256" key="5">
    <source>
        <dbReference type="ARBA" id="ARBA00023136"/>
    </source>
</evidence>
<dbReference type="InterPro" id="IPR002797">
    <property type="entry name" value="Polysacc_synth"/>
</dbReference>
<feature type="transmembrane region" description="Helical" evidence="6">
    <location>
        <begin position="293"/>
        <end position="315"/>
    </location>
</feature>
<dbReference type="AlphaFoldDB" id="R6JYC6"/>
<protein>
    <submittedName>
        <fullName evidence="7">Polysaccharide biosynthesis protein</fullName>
    </submittedName>
</protein>
<reference evidence="7" key="1">
    <citation type="submission" date="2012-11" db="EMBL/GenBank/DDBJ databases">
        <title>Dependencies among metagenomic species, viruses, plasmids and units of genetic variation.</title>
        <authorList>
            <person name="Nielsen H.B."/>
            <person name="Almeida M."/>
            <person name="Juncker A.S."/>
            <person name="Rasmussen S."/>
            <person name="Li J."/>
            <person name="Sunagawa S."/>
            <person name="Plichta D."/>
            <person name="Gautier L."/>
            <person name="Le Chatelier E."/>
            <person name="Peletier E."/>
            <person name="Bonde I."/>
            <person name="Nielsen T."/>
            <person name="Manichanh C."/>
            <person name="Arumugam M."/>
            <person name="Batto J."/>
            <person name="Santos M.B.Q.D."/>
            <person name="Blom N."/>
            <person name="Borruel N."/>
            <person name="Burgdorf K.S."/>
            <person name="Boumezbeur F."/>
            <person name="Casellas F."/>
            <person name="Dore J."/>
            <person name="Guarner F."/>
            <person name="Hansen T."/>
            <person name="Hildebrand F."/>
            <person name="Kaas R.S."/>
            <person name="Kennedy S."/>
            <person name="Kristiansen K."/>
            <person name="Kultima J.R."/>
            <person name="Leonard P."/>
            <person name="Levenez F."/>
            <person name="Lund O."/>
            <person name="Moumen B."/>
            <person name="Le Paslier D."/>
            <person name="Pons N."/>
            <person name="Pedersen O."/>
            <person name="Prifti E."/>
            <person name="Qin J."/>
            <person name="Raes J."/>
            <person name="Tap J."/>
            <person name="Tims S."/>
            <person name="Ussery D.W."/>
            <person name="Yamada T."/>
            <person name="MetaHit consortium"/>
            <person name="Renault P."/>
            <person name="Sicheritz-Ponten T."/>
            <person name="Bork P."/>
            <person name="Wang J."/>
            <person name="Brunak S."/>
            <person name="Ehrlich S.D."/>
        </authorList>
    </citation>
    <scope>NUCLEOTIDE SEQUENCE [LARGE SCALE GENOMIC DNA]</scope>
</reference>
<evidence type="ECO:0000256" key="4">
    <source>
        <dbReference type="ARBA" id="ARBA00022989"/>
    </source>
</evidence>
<evidence type="ECO:0000256" key="3">
    <source>
        <dbReference type="ARBA" id="ARBA00022692"/>
    </source>
</evidence>
<dbReference type="Proteomes" id="UP000018009">
    <property type="component" value="Unassembled WGS sequence"/>
</dbReference>
<feature type="transmembrane region" description="Helical" evidence="6">
    <location>
        <begin position="411"/>
        <end position="432"/>
    </location>
</feature>
<sequence length="466" mass="52041">MNREEKLFKNTIILAIGTFVPKIASLITLPLLTGYLTTEEYGSYDLILTLVSLILPAATLQIQTAAFRFLVEHRKNNEKKKSIITNIYVFSIPASILVLIILYLVMPISSAFTKLVICGYFLVDMLLGTTRQISRGLSKNLDYSISAVFSSIGHIIFSGLLVVFLKQGLLGAIASLMVADSCAFIFLFIKSDILSYIDVSTISKDTIIEMLKYSWPMVPNSLGLWVMRLSDRLIVTAVLGVTANAVYAVANKIPNLLSTAQSTFTMAWQENASLASDDEDVGAYYSNMFKTMYNFYVGCLAVLIGVTPLLFRVLIKGDYSEAYYQMPILFFGVFFNCLTAYLGGIYVAFKKTRSVGITTVAAAICNLVIDLLCINWIGIYAASISTLVSYFFLFVFRIIDVQKIARLKVDCAQVFGLLILLVFESFFCYMQTTSLNILNLVFGTVFMVVLNRNMLKALFRKVFIKR</sequence>
<feature type="transmembrane region" description="Helical" evidence="6">
    <location>
        <begin position="327"/>
        <end position="348"/>
    </location>
</feature>
<accession>R6JYC6</accession>
<evidence type="ECO:0000313" key="8">
    <source>
        <dbReference type="Proteomes" id="UP000018009"/>
    </source>
</evidence>
<organism evidence="7 8">
    <name type="scientific">[Clostridium] clostridioforme CAG:132</name>
    <dbReference type="NCBI Taxonomy" id="1263065"/>
    <lineage>
        <taxon>Bacteria</taxon>
        <taxon>Bacillati</taxon>
        <taxon>Bacillota</taxon>
        <taxon>Clostridia</taxon>
        <taxon>Lachnospirales</taxon>
        <taxon>Lachnospiraceae</taxon>
        <taxon>Enterocloster</taxon>
    </lineage>
</organism>
<feature type="transmembrane region" description="Helical" evidence="6">
    <location>
        <begin position="233"/>
        <end position="250"/>
    </location>
</feature>
<feature type="transmembrane region" description="Helical" evidence="6">
    <location>
        <begin position="83"/>
        <end position="105"/>
    </location>
</feature>
<feature type="transmembrane region" description="Helical" evidence="6">
    <location>
        <begin position="47"/>
        <end position="71"/>
    </location>
</feature>
<evidence type="ECO:0000256" key="6">
    <source>
        <dbReference type="SAM" id="Phobius"/>
    </source>
</evidence>
<dbReference type="InterPro" id="IPR050833">
    <property type="entry name" value="Poly_Biosynth_Transport"/>
</dbReference>
<comment type="subcellular location">
    <subcellularLocation>
        <location evidence="1">Cell membrane</location>
        <topology evidence="1">Multi-pass membrane protein</topology>
    </subcellularLocation>
</comment>
<evidence type="ECO:0000313" key="7">
    <source>
        <dbReference type="EMBL" id="CDB63854.1"/>
    </source>
</evidence>
<evidence type="ECO:0000256" key="1">
    <source>
        <dbReference type="ARBA" id="ARBA00004651"/>
    </source>
</evidence>
<keyword evidence="5 6" id="KW-0472">Membrane</keyword>
<name>R6JYC6_9FIRM</name>
<feature type="transmembrane region" description="Helical" evidence="6">
    <location>
        <begin position="12"/>
        <end position="35"/>
    </location>
</feature>
<gene>
    <name evidence="7" type="ORF">BN486_03676</name>
</gene>
<dbReference type="GO" id="GO:0005886">
    <property type="term" value="C:plasma membrane"/>
    <property type="evidence" value="ECO:0007669"/>
    <property type="project" value="UniProtKB-SubCell"/>
</dbReference>